<dbReference type="STRING" id="1745343.A0A2J6QLN2"/>
<dbReference type="SUPFAM" id="SSF81383">
    <property type="entry name" value="F-box domain"/>
    <property type="match status" value="1"/>
</dbReference>
<sequence length="380" mass="43186">MAVTLRRRTLLDLPDELLIQILSALPSQHDLFSVCLVSRRLNSLTDPVLHKSILFDQPKHHLTFSESLLTRPRRGSLIQNVRIEYPSSELSDFMFLTEERGPGQVDRFSHTLSTMSNLEELTISVPDSLCRAIGNLFNHPFDLACLKSCSLYYHCEGGAYWDLQENIHIFSHPTLETLTITHARLDERGFDSLEKPEETALQYLHLIECDINDEALTDILLHPETLKEITITQKAHPTPELEESPGDVNEFIFALGSAHHSLEKITIDFPTLGSKAALRLRDFDAVTELTIMDYQLLGLSSGKPRLHSVGLPPNLEILTMPGRVSEDEEILDLLEYMIENKNVLARKWRILEVDGDEEGLPTRIRKACEKAELQVMGFER</sequence>
<dbReference type="PROSITE" id="PS50181">
    <property type="entry name" value="FBOX"/>
    <property type="match status" value="1"/>
</dbReference>
<reference evidence="2 3" key="1">
    <citation type="submission" date="2016-05" db="EMBL/GenBank/DDBJ databases">
        <title>A degradative enzymes factory behind the ericoid mycorrhizal symbiosis.</title>
        <authorList>
            <consortium name="DOE Joint Genome Institute"/>
            <person name="Martino E."/>
            <person name="Morin E."/>
            <person name="Grelet G."/>
            <person name="Kuo A."/>
            <person name="Kohler A."/>
            <person name="Daghino S."/>
            <person name="Barry K."/>
            <person name="Choi C."/>
            <person name="Cichocki N."/>
            <person name="Clum A."/>
            <person name="Copeland A."/>
            <person name="Hainaut M."/>
            <person name="Haridas S."/>
            <person name="Labutti K."/>
            <person name="Lindquist E."/>
            <person name="Lipzen A."/>
            <person name="Khouja H.-R."/>
            <person name="Murat C."/>
            <person name="Ohm R."/>
            <person name="Olson A."/>
            <person name="Spatafora J."/>
            <person name="Veneault-Fourrey C."/>
            <person name="Henrissat B."/>
            <person name="Grigoriev I."/>
            <person name="Martin F."/>
            <person name="Perotto S."/>
        </authorList>
    </citation>
    <scope>NUCLEOTIDE SEQUENCE [LARGE SCALE GENOMIC DNA]</scope>
    <source>
        <strain evidence="2 3">UAMH 7357</strain>
    </source>
</reference>
<evidence type="ECO:0000313" key="3">
    <source>
        <dbReference type="Proteomes" id="UP000235672"/>
    </source>
</evidence>
<evidence type="ECO:0000259" key="1">
    <source>
        <dbReference type="PROSITE" id="PS50181"/>
    </source>
</evidence>
<name>A0A2J6QLN2_9HELO</name>
<dbReference type="OrthoDB" id="2522477at2759"/>
<organism evidence="2 3">
    <name type="scientific">Hyaloscypha hepaticicola</name>
    <dbReference type="NCBI Taxonomy" id="2082293"/>
    <lineage>
        <taxon>Eukaryota</taxon>
        <taxon>Fungi</taxon>
        <taxon>Dikarya</taxon>
        <taxon>Ascomycota</taxon>
        <taxon>Pezizomycotina</taxon>
        <taxon>Leotiomycetes</taxon>
        <taxon>Helotiales</taxon>
        <taxon>Hyaloscyphaceae</taxon>
        <taxon>Hyaloscypha</taxon>
    </lineage>
</organism>
<dbReference type="SUPFAM" id="SSF52047">
    <property type="entry name" value="RNI-like"/>
    <property type="match status" value="1"/>
</dbReference>
<keyword evidence="3" id="KW-1185">Reference proteome</keyword>
<dbReference type="EMBL" id="KZ613466">
    <property type="protein sequence ID" value="PMD27149.1"/>
    <property type="molecule type" value="Genomic_DNA"/>
</dbReference>
<dbReference type="InterPro" id="IPR001810">
    <property type="entry name" value="F-box_dom"/>
</dbReference>
<dbReference type="InterPro" id="IPR036047">
    <property type="entry name" value="F-box-like_dom_sf"/>
</dbReference>
<protein>
    <recommendedName>
        <fullName evidence="1">F-box domain-containing protein</fullName>
    </recommendedName>
</protein>
<evidence type="ECO:0000313" key="2">
    <source>
        <dbReference type="EMBL" id="PMD27149.1"/>
    </source>
</evidence>
<proteinExistence type="predicted"/>
<accession>A0A2J6QLN2</accession>
<dbReference type="Gene3D" id="3.80.10.10">
    <property type="entry name" value="Ribonuclease Inhibitor"/>
    <property type="match status" value="1"/>
</dbReference>
<dbReference type="SMART" id="SM00256">
    <property type="entry name" value="FBOX"/>
    <property type="match status" value="1"/>
</dbReference>
<dbReference type="InterPro" id="IPR032675">
    <property type="entry name" value="LRR_dom_sf"/>
</dbReference>
<dbReference type="Pfam" id="PF12937">
    <property type="entry name" value="F-box-like"/>
    <property type="match status" value="1"/>
</dbReference>
<feature type="domain" description="F-box" evidence="1">
    <location>
        <begin position="7"/>
        <end position="58"/>
    </location>
</feature>
<gene>
    <name evidence="2" type="ORF">NA56DRAFT_640895</name>
</gene>
<dbReference type="AlphaFoldDB" id="A0A2J6QLN2"/>
<dbReference type="Proteomes" id="UP000235672">
    <property type="component" value="Unassembled WGS sequence"/>
</dbReference>
<dbReference type="Gene3D" id="1.20.1280.50">
    <property type="match status" value="1"/>
</dbReference>